<gene>
    <name evidence="1" type="ORF">N7456_007700</name>
</gene>
<accession>A0A9W9FBH5</accession>
<reference evidence="1" key="1">
    <citation type="submission" date="2022-11" db="EMBL/GenBank/DDBJ databases">
        <authorList>
            <person name="Petersen C."/>
        </authorList>
    </citation>
    <scope>NUCLEOTIDE SEQUENCE</scope>
    <source>
        <strain evidence="1">IBT 30069</strain>
    </source>
</reference>
<keyword evidence="2" id="KW-1185">Reference proteome</keyword>
<reference evidence="1" key="2">
    <citation type="journal article" date="2023" name="IMA Fungus">
        <title>Comparative genomic study of the Penicillium genus elucidates a diverse pangenome and 15 lateral gene transfer events.</title>
        <authorList>
            <person name="Petersen C."/>
            <person name="Sorensen T."/>
            <person name="Nielsen M.R."/>
            <person name="Sondergaard T.E."/>
            <person name="Sorensen J.L."/>
            <person name="Fitzpatrick D.A."/>
            <person name="Frisvad J.C."/>
            <person name="Nielsen K.L."/>
        </authorList>
    </citation>
    <scope>NUCLEOTIDE SEQUENCE</scope>
    <source>
        <strain evidence="1">IBT 30069</strain>
    </source>
</reference>
<organism evidence="1 2">
    <name type="scientific">Penicillium angulare</name>
    <dbReference type="NCBI Taxonomy" id="116970"/>
    <lineage>
        <taxon>Eukaryota</taxon>
        <taxon>Fungi</taxon>
        <taxon>Dikarya</taxon>
        <taxon>Ascomycota</taxon>
        <taxon>Pezizomycotina</taxon>
        <taxon>Eurotiomycetes</taxon>
        <taxon>Eurotiomycetidae</taxon>
        <taxon>Eurotiales</taxon>
        <taxon>Aspergillaceae</taxon>
        <taxon>Penicillium</taxon>
    </lineage>
</organism>
<dbReference type="Proteomes" id="UP001149165">
    <property type="component" value="Unassembled WGS sequence"/>
</dbReference>
<dbReference type="AlphaFoldDB" id="A0A9W9FBH5"/>
<evidence type="ECO:0000313" key="2">
    <source>
        <dbReference type="Proteomes" id="UP001149165"/>
    </source>
</evidence>
<sequence>MSEMNFTFPSLVEGESWVEGEMVSSPKLSRAYNAVTKPSVTGHIILNFWHEFLSYWMVSSAVSLFVRYDHGITRLPAPDLSLGIWMNYRGPGDWPTEIGPMLFVACPRENETRGQVQYRLAEWAKEYLLRTDEKLRKTSANSNGGKAALPDKTHIWVAVTWKERIRFFKYTSEASNKADPTCRSLSVTPFAGSVQSDSWDYYLDPKIKEHSVKLRAVMCQVLWDRPPYYGFGRLAPGE</sequence>
<dbReference type="EMBL" id="JAPQKH010000005">
    <property type="protein sequence ID" value="KAJ5096979.1"/>
    <property type="molecule type" value="Genomic_DNA"/>
</dbReference>
<name>A0A9W9FBH5_9EURO</name>
<protein>
    <submittedName>
        <fullName evidence="1">Uncharacterized protein</fullName>
    </submittedName>
</protein>
<comment type="caution">
    <text evidence="1">The sequence shown here is derived from an EMBL/GenBank/DDBJ whole genome shotgun (WGS) entry which is preliminary data.</text>
</comment>
<evidence type="ECO:0000313" key="1">
    <source>
        <dbReference type="EMBL" id="KAJ5096979.1"/>
    </source>
</evidence>
<proteinExistence type="predicted"/>